<protein>
    <submittedName>
        <fullName evidence="2">Glycosyltransferase</fullName>
    </submittedName>
</protein>
<name>A0A848LFY1_9BACT</name>
<dbReference type="AlphaFoldDB" id="A0A848LFY1"/>
<feature type="domain" description="Spore protein YkvP/CgeB glycosyl transferase-like" evidence="1">
    <location>
        <begin position="195"/>
        <end position="343"/>
    </location>
</feature>
<sequence length="368" mass="41160">MRIVILGLSITSSWGNGHATTFRGLVRELVRRGHDVLFLERDVPWYASNRDMPRPPWGRTELYADLADLRARFTDDVRDADLVIVGSYVPQGVEVGRWVQATARGIPAFYDIDTPVTLAKLSRGDFEYLSPDLIPGYRLYLSFTGGPTLRKIERELGSPAARPLYCSVDPELYEPRNCVAKWDLGYLGTYSADRQPTLERLMLEAAREWDAGRFVVAGPQYPEEVRWPANVRRVEHLPPPEHAGFYCAQLFTLNVTRADMVLAGYSPSVRLFEAAACGVPIISDVWNGLESVFVPGEEILLARTEKDTLGYLRDMTEADRRALGAKARARVLAEHTAAHRALAVEEYAREASRGAASGTPLDRVIVKR</sequence>
<evidence type="ECO:0000259" key="1">
    <source>
        <dbReference type="Pfam" id="PF13524"/>
    </source>
</evidence>
<dbReference type="EMBL" id="JABBJJ010000052">
    <property type="protein sequence ID" value="NMO15945.1"/>
    <property type="molecule type" value="Genomic_DNA"/>
</dbReference>
<comment type="caution">
    <text evidence="2">The sequence shown here is derived from an EMBL/GenBank/DDBJ whole genome shotgun (WGS) entry which is preliminary data.</text>
</comment>
<dbReference type="Proteomes" id="UP000518300">
    <property type="component" value="Unassembled WGS sequence"/>
</dbReference>
<reference evidence="2 3" key="1">
    <citation type="submission" date="2020-04" db="EMBL/GenBank/DDBJ databases">
        <title>Draft genome of Pyxidicoccus fallax type strain.</title>
        <authorList>
            <person name="Whitworth D.E."/>
        </authorList>
    </citation>
    <scope>NUCLEOTIDE SEQUENCE [LARGE SCALE GENOMIC DNA]</scope>
    <source>
        <strain evidence="2 3">DSM 14698</strain>
    </source>
</reference>
<organism evidence="2 3">
    <name type="scientific">Pyxidicoccus fallax</name>
    <dbReference type="NCBI Taxonomy" id="394095"/>
    <lineage>
        <taxon>Bacteria</taxon>
        <taxon>Pseudomonadati</taxon>
        <taxon>Myxococcota</taxon>
        <taxon>Myxococcia</taxon>
        <taxon>Myxococcales</taxon>
        <taxon>Cystobacterineae</taxon>
        <taxon>Myxococcaceae</taxon>
        <taxon>Pyxidicoccus</taxon>
    </lineage>
</organism>
<evidence type="ECO:0000313" key="2">
    <source>
        <dbReference type="EMBL" id="NMO15945.1"/>
    </source>
</evidence>
<keyword evidence="2" id="KW-0808">Transferase</keyword>
<dbReference type="InterPro" id="IPR055259">
    <property type="entry name" value="YkvP/CgeB_Glyco_trans-like"/>
</dbReference>
<evidence type="ECO:0000313" key="3">
    <source>
        <dbReference type="Proteomes" id="UP000518300"/>
    </source>
</evidence>
<accession>A0A848LFY1</accession>
<proteinExistence type="predicted"/>
<keyword evidence="3" id="KW-1185">Reference proteome</keyword>
<dbReference type="Gene3D" id="3.40.50.2000">
    <property type="entry name" value="Glycogen Phosphorylase B"/>
    <property type="match status" value="2"/>
</dbReference>
<dbReference type="Pfam" id="PF13524">
    <property type="entry name" value="Glyco_trans_1_2"/>
    <property type="match status" value="1"/>
</dbReference>
<dbReference type="GO" id="GO:0016740">
    <property type="term" value="F:transferase activity"/>
    <property type="evidence" value="ECO:0007669"/>
    <property type="project" value="UniProtKB-KW"/>
</dbReference>
<gene>
    <name evidence="2" type="ORF">HG543_13940</name>
</gene>
<dbReference type="SUPFAM" id="SSF53756">
    <property type="entry name" value="UDP-Glycosyltransferase/glycogen phosphorylase"/>
    <property type="match status" value="1"/>
</dbReference>